<keyword evidence="9 14" id="KW-0472">Membrane</keyword>
<dbReference type="PANTHER" id="PTHR45683">
    <property type="entry name" value="MITOCHONDRIAL NICOTINAMIDE ADENINE DINUCLEOTIDE TRANSPORTER 1-RELATED-RELATED"/>
    <property type="match status" value="1"/>
</dbReference>
<dbReference type="GO" id="GO:0005743">
    <property type="term" value="C:mitochondrial inner membrane"/>
    <property type="evidence" value="ECO:0007669"/>
    <property type="project" value="UniProtKB-SubCell"/>
</dbReference>
<reference evidence="18 19" key="1">
    <citation type="journal article" date="2015" name="Parasit. Vectors">
        <title>Draft genome of the scabies mite.</title>
        <authorList>
            <person name="Rider S.D.Jr."/>
            <person name="Morgan M.S."/>
            <person name="Arlian L.G."/>
        </authorList>
    </citation>
    <scope>NUCLEOTIDE SEQUENCE [LARGE SCALE GENOMIC DNA]</scope>
    <source>
        <strain evidence="18">Arlian Lab</strain>
    </source>
</reference>
<evidence type="ECO:0000256" key="6">
    <source>
        <dbReference type="ARBA" id="ARBA00022792"/>
    </source>
</evidence>
<feature type="compositionally biased region" description="Polar residues" evidence="16">
    <location>
        <begin position="1"/>
        <end position="14"/>
    </location>
</feature>
<organism evidence="18 19">
    <name type="scientific">Sarcoptes scabiei</name>
    <name type="common">Itch mite</name>
    <name type="synonym">Acarus scabiei</name>
    <dbReference type="NCBI Taxonomy" id="52283"/>
    <lineage>
        <taxon>Eukaryota</taxon>
        <taxon>Metazoa</taxon>
        <taxon>Ecdysozoa</taxon>
        <taxon>Arthropoda</taxon>
        <taxon>Chelicerata</taxon>
        <taxon>Arachnida</taxon>
        <taxon>Acari</taxon>
        <taxon>Acariformes</taxon>
        <taxon>Sarcoptiformes</taxon>
        <taxon>Astigmata</taxon>
        <taxon>Psoroptidia</taxon>
        <taxon>Sarcoptoidea</taxon>
        <taxon>Sarcoptidae</taxon>
        <taxon>Sarcoptinae</taxon>
        <taxon>Sarcoptes</taxon>
    </lineage>
</organism>
<feature type="region of interest" description="Disordered" evidence="16">
    <location>
        <begin position="1"/>
        <end position="25"/>
    </location>
</feature>
<dbReference type="GO" id="GO:0015215">
    <property type="term" value="F:nucleotide transmembrane transporter activity"/>
    <property type="evidence" value="ECO:0007669"/>
    <property type="project" value="UniProtKB-ARBA"/>
</dbReference>
<feature type="transmembrane region" description="Helical" evidence="17">
    <location>
        <begin position="218"/>
        <end position="239"/>
    </location>
</feature>
<evidence type="ECO:0000256" key="1">
    <source>
        <dbReference type="ARBA" id="ARBA00004448"/>
    </source>
</evidence>
<evidence type="ECO:0000256" key="4">
    <source>
        <dbReference type="ARBA" id="ARBA00022692"/>
    </source>
</evidence>
<feature type="transmembrane region" description="Helical" evidence="17">
    <location>
        <begin position="259"/>
        <end position="282"/>
    </location>
</feature>
<protein>
    <recommendedName>
        <fullName evidence="12">Solute carrier family 25 member 32</fullName>
    </recommendedName>
    <alternativeName>
        <fullName evidence="13">Mitochondrial FAD transporter</fullName>
    </alternativeName>
</protein>
<proteinExistence type="inferred from homology"/>
<evidence type="ECO:0000256" key="8">
    <source>
        <dbReference type="ARBA" id="ARBA00023128"/>
    </source>
</evidence>
<evidence type="ECO:0000256" key="13">
    <source>
        <dbReference type="ARBA" id="ARBA00079992"/>
    </source>
</evidence>
<dbReference type="EMBL" id="JXLN01012673">
    <property type="protein sequence ID" value="KPM08747.1"/>
    <property type="molecule type" value="Genomic_DNA"/>
</dbReference>
<keyword evidence="5" id="KW-0677">Repeat</keyword>
<dbReference type="FunFam" id="1.50.40.10:FF:000025">
    <property type="entry name" value="mitochondrial folate transporter/carrier"/>
    <property type="match status" value="1"/>
</dbReference>
<dbReference type="InterPro" id="IPR023395">
    <property type="entry name" value="MCP_dom_sf"/>
</dbReference>
<keyword evidence="6" id="KW-0999">Mitochondrion inner membrane</keyword>
<dbReference type="VEuPathDB" id="VectorBase:SSCA008692"/>
<comment type="catalytic activity">
    <reaction evidence="10">
        <text>FAD(in) = FAD(out)</text>
        <dbReference type="Rhea" id="RHEA:76535"/>
        <dbReference type="ChEBI" id="CHEBI:57692"/>
    </reaction>
</comment>
<evidence type="ECO:0000256" key="11">
    <source>
        <dbReference type="ARBA" id="ARBA00058619"/>
    </source>
</evidence>
<dbReference type="PRINTS" id="PR00926">
    <property type="entry name" value="MITOCARRIER"/>
</dbReference>
<feature type="repeat" description="Solcar" evidence="14">
    <location>
        <begin position="143"/>
        <end position="246"/>
    </location>
</feature>
<evidence type="ECO:0000313" key="19">
    <source>
        <dbReference type="Proteomes" id="UP000616769"/>
    </source>
</evidence>
<comment type="subcellular location">
    <subcellularLocation>
        <location evidence="1">Mitochondrion inner membrane</location>
        <topology evidence="1">Multi-pass membrane protein</topology>
    </subcellularLocation>
</comment>
<evidence type="ECO:0000256" key="12">
    <source>
        <dbReference type="ARBA" id="ARBA00070508"/>
    </source>
</evidence>
<dbReference type="PROSITE" id="PS50920">
    <property type="entry name" value="SOLCAR"/>
    <property type="match status" value="3"/>
</dbReference>
<dbReference type="AlphaFoldDB" id="A0A132ACV7"/>
<dbReference type="SUPFAM" id="SSF103506">
    <property type="entry name" value="Mitochondrial carrier"/>
    <property type="match status" value="1"/>
</dbReference>
<evidence type="ECO:0000256" key="7">
    <source>
        <dbReference type="ARBA" id="ARBA00022989"/>
    </source>
</evidence>
<evidence type="ECO:0000256" key="15">
    <source>
        <dbReference type="RuleBase" id="RU000488"/>
    </source>
</evidence>
<keyword evidence="4 14" id="KW-0812">Transmembrane</keyword>
<evidence type="ECO:0000256" key="14">
    <source>
        <dbReference type="PROSITE-ProRule" id="PRU00282"/>
    </source>
</evidence>
<dbReference type="InterPro" id="IPR002067">
    <property type="entry name" value="MCP"/>
</dbReference>
<evidence type="ECO:0000256" key="3">
    <source>
        <dbReference type="ARBA" id="ARBA00022448"/>
    </source>
</evidence>
<feature type="repeat" description="Solcar" evidence="14">
    <location>
        <begin position="45"/>
        <end position="133"/>
    </location>
</feature>
<comment type="caution">
    <text evidence="18">The sequence shown here is derived from an EMBL/GenBank/DDBJ whole genome shotgun (WGS) entry which is preliminary data.</text>
</comment>
<sequence>MSQTLSINSTIMNSDKSHGSDSNKTISKSKTIFQSTYQTFRNVKFEHLVAGVSGGVASTLALHPLDLLKIRLAVNSGQVIANRPQYSGLINAISTTFKQEGPRGFYRGVIPNCWGAGASWGFYFLFYNAIKSHMSNHDPTINLHATQHIIAASESGILTLLLTNPIWVVKTRFCLQFGDSNKSKSSQSSSVKLNSNGQAYTGMLQALKKIYAEEGILGLYRGFVPGVFGVSHGALQFMAYEEMKKYYYQRYGLAVDSKLTTLAYFTCAVSSKLFAVLITYPYQVIRARLQDRCGNFNGAIDVITKTWSLEGTKGFYKGLVPNLLRVTPACAITLVVYENISHFLAQSRSKTNAS</sequence>
<keyword evidence="3 15" id="KW-0813">Transport</keyword>
<evidence type="ECO:0000256" key="16">
    <source>
        <dbReference type="SAM" id="MobiDB-lite"/>
    </source>
</evidence>
<evidence type="ECO:0000313" key="18">
    <source>
        <dbReference type="EMBL" id="KPM08747.1"/>
    </source>
</evidence>
<accession>A0A132ACV7</accession>
<dbReference type="Gene3D" id="1.50.40.10">
    <property type="entry name" value="Mitochondrial carrier domain"/>
    <property type="match status" value="1"/>
</dbReference>
<comment type="function">
    <text evidence="11">Facilitates flavin adenine dinucleotide (FAD) translocation across the mitochondrial inner membrane into the mitochondrial matrix where it acts as a redox cofactor to assist flavoenzyme activities in fundamental metabolic processes including fatty acid beta-oxidation, amino acid and choline metabolism as well as mitochondrial electron transportation. In particular, provides FAD to DLD dehydrogenase of the glycine cleavage system, part of mitochondrial one-carbon metabolic pathway involved in neural tube closure in early embryogenesis.</text>
</comment>
<evidence type="ECO:0000256" key="17">
    <source>
        <dbReference type="SAM" id="Phobius"/>
    </source>
</evidence>
<dbReference type="Proteomes" id="UP000616769">
    <property type="component" value="Unassembled WGS sequence"/>
</dbReference>
<dbReference type="Pfam" id="PF00153">
    <property type="entry name" value="Mito_carr"/>
    <property type="match status" value="3"/>
</dbReference>
<evidence type="ECO:0000256" key="10">
    <source>
        <dbReference type="ARBA" id="ARBA00050907"/>
    </source>
</evidence>
<gene>
    <name evidence="18" type="ORF">QR98_0072710</name>
</gene>
<dbReference type="InterPro" id="IPR018108">
    <property type="entry name" value="MCP_transmembrane"/>
</dbReference>
<feature type="repeat" description="Solcar" evidence="14">
    <location>
        <begin position="259"/>
        <end position="343"/>
    </location>
</feature>
<evidence type="ECO:0000256" key="5">
    <source>
        <dbReference type="ARBA" id="ARBA00022737"/>
    </source>
</evidence>
<keyword evidence="7 17" id="KW-1133">Transmembrane helix</keyword>
<name>A0A132ACV7_SARSC</name>
<comment type="similarity">
    <text evidence="2 15">Belongs to the mitochondrial carrier (TC 2.A.29) family.</text>
</comment>
<dbReference type="OrthoDB" id="428293at2759"/>
<evidence type="ECO:0000256" key="9">
    <source>
        <dbReference type="ARBA" id="ARBA00023136"/>
    </source>
</evidence>
<dbReference type="GO" id="GO:0015711">
    <property type="term" value="P:organic anion transport"/>
    <property type="evidence" value="ECO:0007669"/>
    <property type="project" value="UniProtKB-ARBA"/>
</dbReference>
<keyword evidence="8" id="KW-0496">Mitochondrion</keyword>
<dbReference type="InterPro" id="IPR044712">
    <property type="entry name" value="SLC25A32-like"/>
</dbReference>
<evidence type="ECO:0000256" key="2">
    <source>
        <dbReference type="ARBA" id="ARBA00006375"/>
    </source>
</evidence>